<reference evidence="2 3" key="1">
    <citation type="submission" date="2019-10" db="EMBL/GenBank/DDBJ databases">
        <authorList>
            <person name="Palmer J.M."/>
        </authorList>
    </citation>
    <scope>NUCLEOTIDE SEQUENCE [LARGE SCALE GENOMIC DNA]</scope>
    <source>
        <strain evidence="2 3">TWF694</strain>
    </source>
</reference>
<comment type="caution">
    <text evidence="2">The sequence shown here is derived from an EMBL/GenBank/DDBJ whole genome shotgun (WGS) entry which is preliminary data.</text>
</comment>
<feature type="chain" id="PRO_5043519236" evidence="1">
    <location>
        <begin position="20"/>
        <end position="215"/>
    </location>
</feature>
<evidence type="ECO:0000256" key="1">
    <source>
        <dbReference type="SAM" id="SignalP"/>
    </source>
</evidence>
<proteinExistence type="predicted"/>
<dbReference type="AlphaFoldDB" id="A0AAV9XUZ2"/>
<accession>A0AAV9XUZ2</accession>
<protein>
    <submittedName>
        <fullName evidence="2">Uncharacterized protein</fullName>
    </submittedName>
</protein>
<evidence type="ECO:0000313" key="2">
    <source>
        <dbReference type="EMBL" id="KAK6544747.1"/>
    </source>
</evidence>
<keyword evidence="1" id="KW-0732">Signal</keyword>
<gene>
    <name evidence="2" type="ORF">TWF694_001433</name>
</gene>
<sequence length="215" mass="22656">MLFYNAGTAALLLATAALASPLAVLERDCTGPVVTTKTNFFPTSTVDVYLTQTTFTDTYTVSLKATKTVRETITNYVTKYKTVTIPVSTVSAATTTTTVTGPTVTSNPYGTFTVFTTLAGTPPPCYTQTCLVQNNDPTTRTFATGSWYALVTVSSNYVKTIDSFATKTVAGVTTVAAATKVLSTVTVTNTYHPTVFTFASVVLTTYATPGPATCS</sequence>
<organism evidence="2 3">
    <name type="scientific">Orbilia ellipsospora</name>
    <dbReference type="NCBI Taxonomy" id="2528407"/>
    <lineage>
        <taxon>Eukaryota</taxon>
        <taxon>Fungi</taxon>
        <taxon>Dikarya</taxon>
        <taxon>Ascomycota</taxon>
        <taxon>Pezizomycotina</taxon>
        <taxon>Orbiliomycetes</taxon>
        <taxon>Orbiliales</taxon>
        <taxon>Orbiliaceae</taxon>
        <taxon>Orbilia</taxon>
    </lineage>
</organism>
<name>A0AAV9XUZ2_9PEZI</name>
<dbReference type="EMBL" id="JAVHJO010000001">
    <property type="protein sequence ID" value="KAK6544747.1"/>
    <property type="molecule type" value="Genomic_DNA"/>
</dbReference>
<evidence type="ECO:0000313" key="3">
    <source>
        <dbReference type="Proteomes" id="UP001365542"/>
    </source>
</evidence>
<dbReference type="Proteomes" id="UP001365542">
    <property type="component" value="Unassembled WGS sequence"/>
</dbReference>
<keyword evidence="3" id="KW-1185">Reference proteome</keyword>
<feature type="signal peptide" evidence="1">
    <location>
        <begin position="1"/>
        <end position="19"/>
    </location>
</feature>